<dbReference type="EMBL" id="VNKQ01000016">
    <property type="protein sequence ID" value="KAG0646098.1"/>
    <property type="molecule type" value="Genomic_DNA"/>
</dbReference>
<name>A0A9P6VE34_9HELO</name>
<feature type="compositionally biased region" description="Basic residues" evidence="1">
    <location>
        <begin position="44"/>
        <end position="53"/>
    </location>
</feature>
<keyword evidence="2" id="KW-0472">Membrane</keyword>
<reference evidence="3" key="1">
    <citation type="submission" date="2019-07" db="EMBL/GenBank/DDBJ databases">
        <title>Hyphodiscus hymeniophilus genome sequencing and assembly.</title>
        <authorList>
            <person name="Kramer G."/>
            <person name="Nodwell J."/>
        </authorList>
    </citation>
    <scope>NUCLEOTIDE SEQUENCE</scope>
    <source>
        <strain evidence="3">ATCC 34498</strain>
    </source>
</reference>
<dbReference type="Proteomes" id="UP000785200">
    <property type="component" value="Unassembled WGS sequence"/>
</dbReference>
<sequence>MPSPTITDLENQFFDGAEFLEVEADEPLLPKAESADKNGSSKSSLRKSTRTRSSRYFRRVQETIELDDIPPIIKSTNGNIFWADEQCTRRVGLTSTEARLLLRLLQVDEPENFNWEDYKNMFDDFGREEARLRELVHQLPWWSLETYHQRPIWLARIEWLERMKEPRLWLLYLMARRRRILKQATERVRKRLVEKRDARLMGALKCANGNADRSKFDGIVGVEAPSPTMVNEESQTSEKEIATEAPVATARPAMTMVNEAAQTSDTLLNTARSRSRIKTNIAERIRLSFGSHHRESNSHSRSSAGRCPVFDRPFEATREDIKHQVELLMPKPTSYIVIGWFRRSAADPTERILQFDNEKELFQALRHGEHDVRGWREFFSLKSLKGFGLYKCDIGRGAHIPLILTSSQKAILSQFFLAYKASRRHSDDTVSRAWQGWVQKNLNDNKNNPLEGRYSVQLIYDWSSYRLTITFCVPLLLSLILGFWYMAKTGDVVTAWTISLYVVTAAAGSLKDI</sequence>
<feature type="transmembrane region" description="Helical" evidence="2">
    <location>
        <begin position="467"/>
        <end position="487"/>
    </location>
</feature>
<dbReference type="AlphaFoldDB" id="A0A9P6VE34"/>
<evidence type="ECO:0000256" key="2">
    <source>
        <dbReference type="SAM" id="Phobius"/>
    </source>
</evidence>
<evidence type="ECO:0000313" key="3">
    <source>
        <dbReference type="EMBL" id="KAG0646098.1"/>
    </source>
</evidence>
<dbReference type="OrthoDB" id="5420013at2759"/>
<proteinExistence type="predicted"/>
<keyword evidence="4" id="KW-1185">Reference proteome</keyword>
<keyword evidence="2" id="KW-0812">Transmembrane</keyword>
<organism evidence="3 4">
    <name type="scientific">Hyphodiscus hymeniophilus</name>
    <dbReference type="NCBI Taxonomy" id="353542"/>
    <lineage>
        <taxon>Eukaryota</taxon>
        <taxon>Fungi</taxon>
        <taxon>Dikarya</taxon>
        <taxon>Ascomycota</taxon>
        <taxon>Pezizomycotina</taxon>
        <taxon>Leotiomycetes</taxon>
        <taxon>Helotiales</taxon>
        <taxon>Hyphodiscaceae</taxon>
        <taxon>Hyphodiscus</taxon>
    </lineage>
</organism>
<keyword evidence="2" id="KW-1133">Transmembrane helix</keyword>
<protein>
    <submittedName>
        <fullName evidence="3">Uncharacterized protein</fullName>
    </submittedName>
</protein>
<evidence type="ECO:0000313" key="4">
    <source>
        <dbReference type="Proteomes" id="UP000785200"/>
    </source>
</evidence>
<feature type="region of interest" description="Disordered" evidence="1">
    <location>
        <begin position="28"/>
        <end position="53"/>
    </location>
</feature>
<feature type="transmembrane region" description="Helical" evidence="2">
    <location>
        <begin position="493"/>
        <end position="510"/>
    </location>
</feature>
<gene>
    <name evidence="3" type="ORF">D0Z07_8276</name>
</gene>
<evidence type="ECO:0000256" key="1">
    <source>
        <dbReference type="SAM" id="MobiDB-lite"/>
    </source>
</evidence>
<comment type="caution">
    <text evidence="3">The sequence shown here is derived from an EMBL/GenBank/DDBJ whole genome shotgun (WGS) entry which is preliminary data.</text>
</comment>
<accession>A0A9P6VE34</accession>